<dbReference type="GO" id="GO:0005829">
    <property type="term" value="C:cytosol"/>
    <property type="evidence" value="ECO:0007669"/>
    <property type="project" value="TreeGrafter"/>
</dbReference>
<feature type="compositionally biased region" description="Basic and acidic residues" evidence="1">
    <location>
        <begin position="731"/>
        <end position="746"/>
    </location>
</feature>
<sequence length="869" mass="96894">MGRRRTVVAPEGKRTSLVYTKPIIVAPVTAPKAPAAELDMGERKRQLVANVPILTMAIASGTLSTQLMDALTPLHFDNGVFIVRQGENDTDIYIVESGTVQITRARLKKLNKDDQQQVSTRTEFEYFGESAFAYALSVQRTANAIAVGDVKCFAMSLHHCNVYLGAVRDLMRYRLQMRENGVLDNLNVFSALTLPQRGRMLGLSTLRAYEDGAYVCKLGEMDDQYFVLVEGEAKICIRPNGVEVELLRKVSFQGFGEMGLFGKPRTADVIAVGPIVCIIMNRESFVKAQTGGAHDADGGVMATTVSNEWSMLRRLEAMHSNPRVVEHLVKLVRKFQSIQTQKFAGKTMYTDLYRRVFANPRLALGFPSISNRIDWFDPISARKVIRFETKRILNTEPSRDRPPDDVAFLGRLAETSTLLEKFRTDDTKRDGKFLMAAQLARLMEFAIVRRGKYIFKQNSIEGKAYMVLSGDVSVVFEDGDGSVGHVVATLTGGDSFGELTLVTNMPRSASAVAATDVELIVLQRRHFARLLPGFRIRHYIIERADYLHELYPKADHKACIRVAFDMTEGTYHAQHIFLRHGHHAPSFFLLLAGVVGVYKPAPDDSRGVVHVGSLGPQQFFGASVFALHDTEDATYMATTTVTVLELSDAKARRMDLHMIQATTAALTARANWETSVVARTTSPALVFDPICPWAFLGDDKTQLQHQVDNLLDAARTESGGVQWAMTKQKKSQSEVRSPRGTRDKVPWSEPVFPLPTNDSKKPLLGSFLSRKLQSYQMVTAVVPVKRLLAPLQAPIEMPSSPATPRIAKHHHRRASVPWAMAAEKATSAPEPEVDETDADDDEDYVIDWNTDDCSDVWKFDRVHDDNLYL</sequence>
<dbReference type="EMBL" id="JH767138">
    <property type="protein sequence ID" value="EQC39585.1"/>
    <property type="molecule type" value="Genomic_DNA"/>
</dbReference>
<dbReference type="PANTHER" id="PTHR11635">
    <property type="entry name" value="CAMP-DEPENDENT PROTEIN KINASE REGULATORY CHAIN"/>
    <property type="match status" value="1"/>
</dbReference>
<dbReference type="STRING" id="1156394.T0QZW2"/>
<dbReference type="InterPro" id="IPR000595">
    <property type="entry name" value="cNMP-bd_dom"/>
</dbReference>
<dbReference type="SUPFAM" id="SSF51206">
    <property type="entry name" value="cAMP-binding domain-like"/>
    <property type="match status" value="4"/>
</dbReference>
<feature type="domain" description="Cyclic nucleotide-binding" evidence="2">
    <location>
        <begin position="438"/>
        <end position="531"/>
    </location>
</feature>
<dbReference type="eggNOG" id="KOG1113">
    <property type="taxonomic scope" value="Eukaryota"/>
</dbReference>
<dbReference type="PANTHER" id="PTHR11635:SF166">
    <property type="entry name" value="CYCLIC NUCLEOTIDE-BINDING DOMAIN-CONTAINING PROTEIN"/>
    <property type="match status" value="1"/>
</dbReference>
<dbReference type="GO" id="GO:0034236">
    <property type="term" value="F:protein kinase A catalytic subunit binding"/>
    <property type="evidence" value="ECO:0007669"/>
    <property type="project" value="TreeGrafter"/>
</dbReference>
<dbReference type="RefSeq" id="XP_008606857.1">
    <property type="nucleotide sequence ID" value="XM_008608635.1"/>
</dbReference>
<dbReference type="InterPro" id="IPR050503">
    <property type="entry name" value="cAMP-dep_PK_reg_su-like"/>
</dbReference>
<protein>
    <recommendedName>
        <fullName evidence="2">Cyclic nucleotide-binding domain-containing protein</fullName>
    </recommendedName>
</protein>
<feature type="region of interest" description="Disordered" evidence="1">
    <location>
        <begin position="822"/>
        <end position="843"/>
    </location>
</feature>
<dbReference type="InterPro" id="IPR014710">
    <property type="entry name" value="RmlC-like_jellyroll"/>
</dbReference>
<feature type="domain" description="Cyclic nucleotide-binding" evidence="2">
    <location>
        <begin position="66"/>
        <end position="172"/>
    </location>
</feature>
<dbReference type="VEuPathDB" id="FungiDB:SDRG_03019"/>
<evidence type="ECO:0000313" key="4">
    <source>
        <dbReference type="Proteomes" id="UP000030762"/>
    </source>
</evidence>
<feature type="compositionally biased region" description="Acidic residues" evidence="1">
    <location>
        <begin position="831"/>
        <end position="843"/>
    </location>
</feature>
<dbReference type="SMART" id="SM00100">
    <property type="entry name" value="cNMP"/>
    <property type="match status" value="3"/>
</dbReference>
<dbReference type="PROSITE" id="PS50042">
    <property type="entry name" value="CNMP_BINDING_3"/>
    <property type="match status" value="4"/>
</dbReference>
<evidence type="ECO:0000313" key="3">
    <source>
        <dbReference type="EMBL" id="EQC39585.1"/>
    </source>
</evidence>
<evidence type="ECO:0000256" key="1">
    <source>
        <dbReference type="SAM" id="MobiDB-lite"/>
    </source>
</evidence>
<feature type="domain" description="Cyclic nucleotide-binding" evidence="2">
    <location>
        <begin position="550"/>
        <end position="654"/>
    </location>
</feature>
<keyword evidence="4" id="KW-1185">Reference proteome</keyword>
<dbReference type="Proteomes" id="UP000030762">
    <property type="component" value="Unassembled WGS sequence"/>
</dbReference>
<dbReference type="AlphaFoldDB" id="T0QZW2"/>
<dbReference type="Gene3D" id="2.60.120.10">
    <property type="entry name" value="Jelly Rolls"/>
    <property type="match status" value="4"/>
</dbReference>
<dbReference type="InterPro" id="IPR018490">
    <property type="entry name" value="cNMP-bd_dom_sf"/>
</dbReference>
<dbReference type="OMA" id="IRTSVVC"/>
<feature type="domain" description="Cyclic nucleotide-binding" evidence="2">
    <location>
        <begin position="188"/>
        <end position="285"/>
    </location>
</feature>
<organism evidence="3 4">
    <name type="scientific">Saprolegnia diclina (strain VS20)</name>
    <dbReference type="NCBI Taxonomy" id="1156394"/>
    <lineage>
        <taxon>Eukaryota</taxon>
        <taxon>Sar</taxon>
        <taxon>Stramenopiles</taxon>
        <taxon>Oomycota</taxon>
        <taxon>Saprolegniomycetes</taxon>
        <taxon>Saprolegniales</taxon>
        <taxon>Saprolegniaceae</taxon>
        <taxon>Saprolegnia</taxon>
    </lineage>
</organism>
<name>T0QZW2_SAPDV</name>
<accession>T0QZW2</accession>
<dbReference type="GO" id="GO:0005952">
    <property type="term" value="C:cAMP-dependent protein kinase complex"/>
    <property type="evidence" value="ECO:0007669"/>
    <property type="project" value="InterPro"/>
</dbReference>
<proteinExistence type="predicted"/>
<dbReference type="GeneID" id="19943746"/>
<dbReference type="OrthoDB" id="166212at2759"/>
<dbReference type="PRINTS" id="PR00103">
    <property type="entry name" value="CAMPKINASE"/>
</dbReference>
<feature type="region of interest" description="Disordered" evidence="1">
    <location>
        <begin position="724"/>
        <end position="753"/>
    </location>
</feature>
<evidence type="ECO:0000259" key="2">
    <source>
        <dbReference type="PROSITE" id="PS50042"/>
    </source>
</evidence>
<dbReference type="InParanoid" id="T0QZW2"/>
<reference evidence="3 4" key="1">
    <citation type="submission" date="2012-04" db="EMBL/GenBank/DDBJ databases">
        <title>The Genome Sequence of Saprolegnia declina VS20.</title>
        <authorList>
            <consortium name="The Broad Institute Genome Sequencing Platform"/>
            <person name="Russ C."/>
            <person name="Nusbaum C."/>
            <person name="Tyler B."/>
            <person name="van West P."/>
            <person name="Dieguez-Uribeondo J."/>
            <person name="de Bruijn I."/>
            <person name="Tripathy S."/>
            <person name="Jiang R."/>
            <person name="Young S.K."/>
            <person name="Zeng Q."/>
            <person name="Gargeya S."/>
            <person name="Fitzgerald M."/>
            <person name="Haas B."/>
            <person name="Abouelleil A."/>
            <person name="Alvarado L."/>
            <person name="Arachchi H.M."/>
            <person name="Berlin A."/>
            <person name="Chapman S.B."/>
            <person name="Goldberg J."/>
            <person name="Griggs A."/>
            <person name="Gujja S."/>
            <person name="Hansen M."/>
            <person name="Howarth C."/>
            <person name="Imamovic A."/>
            <person name="Larimer J."/>
            <person name="McCowen C."/>
            <person name="Montmayeur A."/>
            <person name="Murphy C."/>
            <person name="Neiman D."/>
            <person name="Pearson M."/>
            <person name="Priest M."/>
            <person name="Roberts A."/>
            <person name="Saif S."/>
            <person name="Shea T."/>
            <person name="Sisk P."/>
            <person name="Sykes S."/>
            <person name="Wortman J."/>
            <person name="Nusbaum C."/>
            <person name="Birren B."/>
        </authorList>
    </citation>
    <scope>NUCLEOTIDE SEQUENCE [LARGE SCALE GENOMIC DNA]</scope>
    <source>
        <strain evidence="3 4">VS20</strain>
    </source>
</reference>
<dbReference type="GO" id="GO:0004862">
    <property type="term" value="F:cAMP-dependent protein kinase inhibitor activity"/>
    <property type="evidence" value="ECO:0007669"/>
    <property type="project" value="TreeGrafter"/>
</dbReference>
<dbReference type="CDD" id="cd00038">
    <property type="entry name" value="CAP_ED"/>
    <property type="match status" value="4"/>
</dbReference>
<dbReference type="eggNOG" id="KOG0614">
    <property type="taxonomic scope" value="Eukaryota"/>
</dbReference>
<dbReference type="GO" id="GO:0030552">
    <property type="term" value="F:cAMP binding"/>
    <property type="evidence" value="ECO:0007669"/>
    <property type="project" value="TreeGrafter"/>
</dbReference>
<dbReference type="Pfam" id="PF00027">
    <property type="entry name" value="cNMP_binding"/>
    <property type="match status" value="4"/>
</dbReference>
<gene>
    <name evidence="3" type="ORF">SDRG_03019</name>
</gene>